<organism evidence="1 2">
    <name type="scientific">Leptospira interrogans serovar Icterohaemorrhagiae str. Verdun HP</name>
    <dbReference type="NCBI Taxonomy" id="1049910"/>
    <lineage>
        <taxon>Bacteria</taxon>
        <taxon>Pseudomonadati</taxon>
        <taxon>Spirochaetota</taxon>
        <taxon>Spirochaetia</taxon>
        <taxon>Leptospirales</taxon>
        <taxon>Leptospiraceae</taxon>
        <taxon>Leptospira</taxon>
    </lineage>
</organism>
<protein>
    <submittedName>
        <fullName evidence="1">Uncharacterized protein</fullName>
    </submittedName>
</protein>
<gene>
    <name evidence="1" type="ORF">LEP1GSC116_3199</name>
</gene>
<dbReference type="AlphaFoldDB" id="M6RRB0"/>
<dbReference type="EMBL" id="AHNZ02000867">
    <property type="protein sequence ID" value="EMO03403.1"/>
    <property type="molecule type" value="Genomic_DNA"/>
</dbReference>
<accession>M6RRB0</accession>
<reference evidence="1 2" key="1">
    <citation type="submission" date="2013-01" db="EMBL/GenBank/DDBJ databases">
        <authorList>
            <person name="Harkins D.M."/>
            <person name="Durkin A.S."/>
            <person name="Brinkac L.M."/>
            <person name="Haft D.H."/>
            <person name="Selengut J.D."/>
            <person name="Sanka R."/>
            <person name="DePew J."/>
            <person name="Purushe J."/>
            <person name="Picardeau M."/>
            <person name="Werts C."/>
            <person name="Goarant C."/>
            <person name="Vinetz J.M."/>
            <person name="Sutton G.G."/>
            <person name="Nierman W.C."/>
            <person name="Fouts D.E."/>
        </authorList>
    </citation>
    <scope>NUCLEOTIDE SEQUENCE [LARGE SCALE GENOMIC DNA]</scope>
    <source>
        <strain evidence="1 2">Verdun HP</strain>
    </source>
</reference>
<evidence type="ECO:0000313" key="1">
    <source>
        <dbReference type="EMBL" id="EMO03403.1"/>
    </source>
</evidence>
<name>M6RRB0_LEPIR</name>
<evidence type="ECO:0000313" key="2">
    <source>
        <dbReference type="Proteomes" id="UP000012092"/>
    </source>
</evidence>
<sequence>MDSLKAKSGLKIVDLTPKFIKDLTSETILFEDQKGSKFSFKDLIAEFNKIAPILQKRKGSPEEDKNDQLSFYAQIYLPIRISSESKEIQSLKDTKEFKKTLPLLGRSVLFMLIRNRSIDSEVNITEKKSEILTRLVNSMPIPNLLLLILTKEFLKILER</sequence>
<proteinExistence type="predicted"/>
<dbReference type="Proteomes" id="UP000012092">
    <property type="component" value="Unassembled WGS sequence"/>
</dbReference>
<comment type="caution">
    <text evidence="1">The sequence shown here is derived from an EMBL/GenBank/DDBJ whole genome shotgun (WGS) entry which is preliminary data.</text>
</comment>